<feature type="compositionally biased region" description="Basic and acidic residues" evidence="1">
    <location>
        <begin position="263"/>
        <end position="272"/>
    </location>
</feature>
<dbReference type="InterPro" id="IPR038332">
    <property type="entry name" value="PPE_sf"/>
</dbReference>
<dbReference type="RefSeq" id="WP_276760812.1">
    <property type="nucleotide sequence ID" value="NZ_SSGD01000061.1"/>
</dbReference>
<reference evidence="2 3" key="1">
    <citation type="submission" date="2018-09" db="EMBL/GenBank/DDBJ databases">
        <title>Metagenome Assembled Genomes from an Advanced Water Purification Facility.</title>
        <authorList>
            <person name="Stamps B.W."/>
            <person name="Spear J.R."/>
        </authorList>
    </citation>
    <scope>NUCLEOTIDE SEQUENCE [LARGE SCALE GENOMIC DNA]</scope>
    <source>
        <strain evidence="2">Bin_29_2</strain>
    </source>
</reference>
<feature type="compositionally biased region" description="Gly residues" evidence="1">
    <location>
        <begin position="233"/>
        <end position="256"/>
    </location>
</feature>
<dbReference type="Proteomes" id="UP000321797">
    <property type="component" value="Unassembled WGS sequence"/>
</dbReference>
<name>A0A5C7Y223_9MYCO</name>
<dbReference type="EMBL" id="SSGD01000061">
    <property type="protein sequence ID" value="TXI55935.1"/>
    <property type="molecule type" value="Genomic_DNA"/>
</dbReference>
<comment type="caution">
    <text evidence="2">The sequence shown here is derived from an EMBL/GenBank/DDBJ whole genome shotgun (WGS) entry which is preliminary data.</text>
</comment>
<dbReference type="AlphaFoldDB" id="A0A5C7Y223"/>
<dbReference type="Gene3D" id="1.20.1260.20">
    <property type="entry name" value="PPE superfamily"/>
    <property type="match status" value="1"/>
</dbReference>
<sequence>MTVSPFTDAGQHFSNIGTGLADVGGKFGVEVSRVGQDMSGTTVTALMDLLDEYRRDCETLSQHATSMVTACAVQVDNDNTFLAAPGPADVEDAQAKVQRAIQSNSLAALVASRVQLQEVKAEYDAAYHAHEEGTEGTHPKIVPPEEPPSMKRRGTGERDTGGYDGTDGVQLMPLNRPAGSPSPFAGGSGGGMPAMPPMSADSLGTRLSGDTESAAAAAGRGMATQPAMPPVQQGGGAPAGGGSPMGGMPGMPGGMPGAATPRGGKDKSKNDPAWDATMLSSDAAAGGAGALAATAANPDRGGSLHGVTTRADVSGRNAPVVGMRSPGPVPPAGGPMGGGPMGGMMGGGAGLHGNNGTTGKRPDIKAHDPIMQGDESVKNSVEGGLIGRKSSRVPKPGEKVDE</sequence>
<feature type="region of interest" description="Disordered" evidence="1">
    <location>
        <begin position="130"/>
        <end position="274"/>
    </location>
</feature>
<feature type="region of interest" description="Disordered" evidence="1">
    <location>
        <begin position="317"/>
        <end position="402"/>
    </location>
</feature>
<feature type="compositionally biased region" description="Gly residues" evidence="1">
    <location>
        <begin position="334"/>
        <end position="353"/>
    </location>
</feature>
<evidence type="ECO:0000313" key="3">
    <source>
        <dbReference type="Proteomes" id="UP000321797"/>
    </source>
</evidence>
<proteinExistence type="predicted"/>
<organism evidence="2 3">
    <name type="scientific">Mycolicibacter arupensis</name>
    <dbReference type="NCBI Taxonomy" id="342002"/>
    <lineage>
        <taxon>Bacteria</taxon>
        <taxon>Bacillati</taxon>
        <taxon>Actinomycetota</taxon>
        <taxon>Actinomycetes</taxon>
        <taxon>Mycobacteriales</taxon>
        <taxon>Mycobacteriaceae</taxon>
        <taxon>Mycolicibacter</taxon>
    </lineage>
</organism>
<protein>
    <submittedName>
        <fullName evidence="2">Uncharacterized protein</fullName>
    </submittedName>
</protein>
<accession>A0A5C7Y223</accession>
<evidence type="ECO:0000313" key="2">
    <source>
        <dbReference type="EMBL" id="TXI55935.1"/>
    </source>
</evidence>
<gene>
    <name evidence="2" type="ORF">E6Q54_11960</name>
</gene>
<evidence type="ECO:0000256" key="1">
    <source>
        <dbReference type="SAM" id="MobiDB-lite"/>
    </source>
</evidence>